<evidence type="ECO:0000259" key="2">
    <source>
        <dbReference type="Pfam" id="PF07596"/>
    </source>
</evidence>
<dbReference type="Pfam" id="PF07596">
    <property type="entry name" value="SBP_bac_10"/>
    <property type="match status" value="1"/>
</dbReference>
<dbReference type="EMBL" id="PUHY01000015">
    <property type="protein sequence ID" value="PQO29283.1"/>
    <property type="molecule type" value="Genomic_DNA"/>
</dbReference>
<dbReference type="Pfam" id="PF07963">
    <property type="entry name" value="N_methyl"/>
    <property type="match status" value="1"/>
</dbReference>
<dbReference type="InterPro" id="IPR045584">
    <property type="entry name" value="Pilin-like"/>
</dbReference>
<proteinExistence type="predicted"/>
<evidence type="ECO:0000313" key="4">
    <source>
        <dbReference type="Proteomes" id="UP000238322"/>
    </source>
</evidence>
<keyword evidence="1" id="KW-0472">Membrane</keyword>
<dbReference type="InterPro" id="IPR012902">
    <property type="entry name" value="N_methyl_site"/>
</dbReference>
<dbReference type="RefSeq" id="WP_105332478.1">
    <property type="nucleotide sequence ID" value="NZ_PUHY01000015.1"/>
</dbReference>
<dbReference type="Proteomes" id="UP000238322">
    <property type="component" value="Unassembled WGS sequence"/>
</dbReference>
<sequence>MTNRRLGFTLVELLVVIAIIGILAGLLLPAVQMARESARRTQCTNNLKQIGLAVTSKATNHPRNEMPAHMSWSKNPSLSHASFVPYGVVGWVVPMLAEIERGDLNDLYKDGAGTPYNPAVLDGVKINVLICPSDPLDPTEVNPVSYNPNGGFLNGDAGGSPLDLAANGAWSDASNLTGQNELAVNFGKFKDGTSNTILMTERVREPSFAPGATVTKWNVVEPIDGTHLDEIQSAMLWNDTFVSTAPLSAGGLNTLVGGVYLPSSYHGNSIVVAFVDGSVKQIDTSIAQNVYGRLLTSSGLKARLRGGSTPYFANGNTTNGGWQAAILSADDIP</sequence>
<gene>
    <name evidence="3" type="ORF">C5Y83_24675</name>
</gene>
<organism evidence="3 4">
    <name type="scientific">Blastopirellula marina</name>
    <dbReference type="NCBI Taxonomy" id="124"/>
    <lineage>
        <taxon>Bacteria</taxon>
        <taxon>Pseudomonadati</taxon>
        <taxon>Planctomycetota</taxon>
        <taxon>Planctomycetia</taxon>
        <taxon>Pirellulales</taxon>
        <taxon>Pirellulaceae</taxon>
        <taxon>Blastopirellula</taxon>
    </lineage>
</organism>
<dbReference type="AlphaFoldDB" id="A0A2S8FAT8"/>
<dbReference type="InterPro" id="IPR011453">
    <property type="entry name" value="DUF1559"/>
</dbReference>
<evidence type="ECO:0000256" key="1">
    <source>
        <dbReference type="SAM" id="Phobius"/>
    </source>
</evidence>
<feature type="domain" description="DUF1559" evidence="2">
    <location>
        <begin position="32"/>
        <end position="288"/>
    </location>
</feature>
<dbReference type="Gene3D" id="3.30.700.10">
    <property type="entry name" value="Glycoprotein, Type 4 Pilin"/>
    <property type="match status" value="1"/>
</dbReference>
<evidence type="ECO:0000313" key="3">
    <source>
        <dbReference type="EMBL" id="PQO29283.1"/>
    </source>
</evidence>
<keyword evidence="1" id="KW-0812">Transmembrane</keyword>
<feature type="transmembrane region" description="Helical" evidence="1">
    <location>
        <begin position="6"/>
        <end position="31"/>
    </location>
</feature>
<dbReference type="SUPFAM" id="SSF54523">
    <property type="entry name" value="Pili subunits"/>
    <property type="match status" value="1"/>
</dbReference>
<dbReference type="NCBIfam" id="TIGR02532">
    <property type="entry name" value="IV_pilin_GFxxxE"/>
    <property type="match status" value="1"/>
</dbReference>
<dbReference type="PANTHER" id="PTHR30093">
    <property type="entry name" value="GENERAL SECRETION PATHWAY PROTEIN G"/>
    <property type="match status" value="1"/>
</dbReference>
<reference evidence="3 4" key="1">
    <citation type="submission" date="2018-02" db="EMBL/GenBank/DDBJ databases">
        <title>Comparative genomes isolates from brazilian mangrove.</title>
        <authorList>
            <person name="Araujo J.E."/>
            <person name="Taketani R.G."/>
            <person name="Silva M.C.P."/>
            <person name="Loureco M.V."/>
            <person name="Andreote F.D."/>
        </authorList>
    </citation>
    <scope>NUCLEOTIDE SEQUENCE [LARGE SCALE GENOMIC DNA]</scope>
    <source>
        <strain evidence="3 4">Hex-1 MGV</strain>
    </source>
</reference>
<name>A0A2S8FAT8_9BACT</name>
<keyword evidence="1" id="KW-1133">Transmembrane helix</keyword>
<dbReference type="PANTHER" id="PTHR30093:SF2">
    <property type="entry name" value="TYPE II SECRETION SYSTEM PROTEIN H"/>
    <property type="match status" value="1"/>
</dbReference>
<protein>
    <recommendedName>
        <fullName evidence="2">DUF1559 domain-containing protein</fullName>
    </recommendedName>
</protein>
<comment type="caution">
    <text evidence="3">The sequence shown here is derived from an EMBL/GenBank/DDBJ whole genome shotgun (WGS) entry which is preliminary data.</text>
</comment>
<accession>A0A2S8FAT8</accession>